<feature type="region of interest" description="Disordered" evidence="8">
    <location>
        <begin position="265"/>
        <end position="351"/>
    </location>
</feature>
<dbReference type="PANTHER" id="PTHR24243:SF224">
    <property type="entry name" value="G-PROTEIN COUPLED RECEPTOR 19-RELATED"/>
    <property type="match status" value="1"/>
</dbReference>
<feature type="compositionally biased region" description="Basic and acidic residues" evidence="8">
    <location>
        <begin position="328"/>
        <end position="341"/>
    </location>
</feature>
<dbReference type="Pfam" id="PF00001">
    <property type="entry name" value="7tm_1"/>
    <property type="match status" value="1"/>
</dbReference>
<evidence type="ECO:0000256" key="7">
    <source>
        <dbReference type="ARBA" id="ARBA00023224"/>
    </source>
</evidence>
<feature type="transmembrane region" description="Helical" evidence="9">
    <location>
        <begin position="89"/>
        <end position="107"/>
    </location>
</feature>
<dbReference type="Gene3D" id="1.20.1070.10">
    <property type="entry name" value="Rhodopsin 7-helix transmembrane proteins"/>
    <property type="match status" value="2"/>
</dbReference>
<keyword evidence="2 9" id="KW-0812">Transmembrane</keyword>
<feature type="transmembrane region" description="Helical" evidence="9">
    <location>
        <begin position="217"/>
        <end position="241"/>
    </location>
</feature>
<dbReference type="PROSITE" id="PS50262">
    <property type="entry name" value="G_PROTEIN_RECEP_F1_2"/>
    <property type="match status" value="1"/>
</dbReference>
<organism evidence="11 12">
    <name type="scientific">Elysia crispata</name>
    <name type="common">lettuce slug</name>
    <dbReference type="NCBI Taxonomy" id="231223"/>
    <lineage>
        <taxon>Eukaryota</taxon>
        <taxon>Metazoa</taxon>
        <taxon>Spiralia</taxon>
        <taxon>Lophotrochozoa</taxon>
        <taxon>Mollusca</taxon>
        <taxon>Gastropoda</taxon>
        <taxon>Heterobranchia</taxon>
        <taxon>Euthyneura</taxon>
        <taxon>Panpulmonata</taxon>
        <taxon>Sacoglossa</taxon>
        <taxon>Placobranchoidea</taxon>
        <taxon>Plakobranchidae</taxon>
        <taxon>Elysia</taxon>
    </lineage>
</organism>
<dbReference type="PANTHER" id="PTHR24243">
    <property type="entry name" value="G-PROTEIN COUPLED RECEPTOR"/>
    <property type="match status" value="1"/>
</dbReference>
<dbReference type="InterPro" id="IPR000276">
    <property type="entry name" value="GPCR_Rhodpsn"/>
</dbReference>
<feature type="domain" description="G-protein coupled receptors family 1 profile" evidence="10">
    <location>
        <begin position="70"/>
        <end position="243"/>
    </location>
</feature>
<feature type="compositionally biased region" description="Basic and acidic residues" evidence="8">
    <location>
        <begin position="301"/>
        <end position="320"/>
    </location>
</feature>
<keyword evidence="4" id="KW-0297">G-protein coupled receptor</keyword>
<dbReference type="CDD" id="cd00637">
    <property type="entry name" value="7tm_classA_rhodopsin-like"/>
    <property type="match status" value="1"/>
</dbReference>
<feature type="region of interest" description="Disordered" evidence="8">
    <location>
        <begin position="536"/>
        <end position="580"/>
    </location>
</feature>
<proteinExistence type="predicted"/>
<dbReference type="SUPFAM" id="SSF81321">
    <property type="entry name" value="Family A G protein-coupled receptor-like"/>
    <property type="match status" value="1"/>
</dbReference>
<evidence type="ECO:0000256" key="3">
    <source>
        <dbReference type="ARBA" id="ARBA00022989"/>
    </source>
</evidence>
<dbReference type="Proteomes" id="UP001283361">
    <property type="component" value="Unassembled WGS sequence"/>
</dbReference>
<evidence type="ECO:0000256" key="6">
    <source>
        <dbReference type="ARBA" id="ARBA00023170"/>
    </source>
</evidence>
<keyword evidence="7" id="KW-0807">Transducer</keyword>
<feature type="transmembrane region" description="Helical" evidence="9">
    <location>
        <begin position="169"/>
        <end position="192"/>
    </location>
</feature>
<name>A0AAE0Z5P6_9GAST</name>
<evidence type="ECO:0000256" key="5">
    <source>
        <dbReference type="ARBA" id="ARBA00023136"/>
    </source>
</evidence>
<evidence type="ECO:0000256" key="2">
    <source>
        <dbReference type="ARBA" id="ARBA00022692"/>
    </source>
</evidence>
<keyword evidence="12" id="KW-1185">Reference proteome</keyword>
<keyword evidence="5 9" id="KW-0472">Membrane</keyword>
<gene>
    <name evidence="11" type="ORF">RRG08_044658</name>
</gene>
<evidence type="ECO:0000259" key="10">
    <source>
        <dbReference type="PROSITE" id="PS50262"/>
    </source>
</evidence>
<keyword evidence="6" id="KW-0675">Receptor</keyword>
<feature type="transmembrane region" description="Helical" evidence="9">
    <location>
        <begin position="52"/>
        <end position="77"/>
    </location>
</feature>
<dbReference type="GO" id="GO:0004930">
    <property type="term" value="F:G protein-coupled receptor activity"/>
    <property type="evidence" value="ECO:0007669"/>
    <property type="project" value="UniProtKB-KW"/>
</dbReference>
<evidence type="ECO:0000256" key="1">
    <source>
        <dbReference type="ARBA" id="ARBA00004141"/>
    </source>
</evidence>
<feature type="transmembrane region" description="Helical" evidence="9">
    <location>
        <begin position="590"/>
        <end position="614"/>
    </location>
</feature>
<evidence type="ECO:0000256" key="8">
    <source>
        <dbReference type="SAM" id="MobiDB-lite"/>
    </source>
</evidence>
<feature type="compositionally biased region" description="Basic residues" evidence="8">
    <location>
        <begin position="542"/>
        <end position="553"/>
    </location>
</feature>
<evidence type="ECO:0000256" key="4">
    <source>
        <dbReference type="ARBA" id="ARBA00023040"/>
    </source>
</evidence>
<reference evidence="11" key="1">
    <citation type="journal article" date="2023" name="G3 (Bethesda)">
        <title>A reference genome for the long-term kleptoplast-retaining sea slug Elysia crispata morphotype clarki.</title>
        <authorList>
            <person name="Eastman K.E."/>
            <person name="Pendleton A.L."/>
            <person name="Shaikh M.A."/>
            <person name="Suttiyut T."/>
            <person name="Ogas R."/>
            <person name="Tomko P."/>
            <person name="Gavelis G."/>
            <person name="Widhalm J.R."/>
            <person name="Wisecaver J.H."/>
        </authorList>
    </citation>
    <scope>NUCLEOTIDE SEQUENCE</scope>
    <source>
        <strain evidence="11">ECLA1</strain>
    </source>
</reference>
<keyword evidence="3 9" id="KW-1133">Transmembrane helix</keyword>
<comment type="caution">
    <text evidence="11">The sequence shown here is derived from an EMBL/GenBank/DDBJ whole genome shotgun (WGS) entry which is preliminary data.</text>
</comment>
<feature type="compositionally biased region" description="Basic and acidic residues" evidence="8">
    <location>
        <begin position="563"/>
        <end position="580"/>
    </location>
</feature>
<feature type="compositionally biased region" description="Low complexity" evidence="8">
    <location>
        <begin position="265"/>
        <end position="281"/>
    </location>
</feature>
<evidence type="ECO:0000313" key="11">
    <source>
        <dbReference type="EMBL" id="KAK3763190.1"/>
    </source>
</evidence>
<dbReference type="EMBL" id="JAWDGP010004590">
    <property type="protein sequence ID" value="KAK3763190.1"/>
    <property type="molecule type" value="Genomic_DNA"/>
</dbReference>
<protein>
    <recommendedName>
        <fullName evidence="10">G-protein coupled receptors family 1 profile domain-containing protein</fullName>
    </recommendedName>
</protein>
<feature type="compositionally biased region" description="Basic and acidic residues" evidence="8">
    <location>
        <begin position="367"/>
        <end position="384"/>
    </location>
</feature>
<sequence length="690" mass="77700">MEITTISSAIFSELERNLTSNETNNGPKTNLNISEEDRRKYLQELQAQTTLAMIPAMIFVILMAVIGVIGNSLVLYVYSRKFVLNGTRVFILVIAAFDLMTNTVVIPEEIYRMLHMWDFHQSWLCKLFMGTNIVTTMVSAKMLVALAVARYRKVCVTSGWQISPRQAQIIAAVLIFTSFLFSAPSVIIHGVFTRRSPRPKIYGYECFLDDTYAFTKMPLAFCVVLIILFIVCCSAILVMYIRVGAKVWHHSRAIRKSTYYPVADGSSNSDGAGTSSSTSTSKLAMGVTGEEKQELTTNLCDEQKQESREDHEEQSKKLETIGENTGEASRKEESEKEERLQNKGMGTTQPIGVENRTKTVHFQISEPFKEENKPKGSENERNNETAEDVRMMEAIHSYRGGVQSEEQQSTTGIILRSQDCNANKNDPQATDSDKHCKVSKSSLREEAKLNGDAIKSYAHFGNRKKEPKIKCIRDMEIVEITYCWREKKPLESDAGAQKVTPNEGMILKLNSTSCNHEVPQGDNFLYKVLNCMKMSSDTSSQPRRKSKNMKQRKTSCCATTPRDLTKDDENNHSRTDLSETGKRNLKRTTIMLITISVVFIVGFIPYLAVVSYYFGKPELYATLNAFAMQEKGRKNIMTMNSFSKSALGRSGDRKSPQICEPQSEVAESVEGSQLATRIFLVMKYDEPACL</sequence>
<dbReference type="GO" id="GO:0005886">
    <property type="term" value="C:plasma membrane"/>
    <property type="evidence" value="ECO:0007669"/>
    <property type="project" value="TreeGrafter"/>
</dbReference>
<dbReference type="InterPro" id="IPR017452">
    <property type="entry name" value="GPCR_Rhodpsn_7TM"/>
</dbReference>
<feature type="transmembrane region" description="Helical" evidence="9">
    <location>
        <begin position="127"/>
        <end position="148"/>
    </location>
</feature>
<dbReference type="AlphaFoldDB" id="A0AAE0Z5P6"/>
<accession>A0AAE0Z5P6</accession>
<comment type="subcellular location">
    <subcellularLocation>
        <location evidence="1">Membrane</location>
        <topology evidence="1">Multi-pass membrane protein</topology>
    </subcellularLocation>
</comment>
<evidence type="ECO:0000256" key="9">
    <source>
        <dbReference type="SAM" id="Phobius"/>
    </source>
</evidence>
<dbReference type="PRINTS" id="PR00237">
    <property type="entry name" value="GPCRRHODOPSN"/>
</dbReference>
<evidence type="ECO:0000313" key="12">
    <source>
        <dbReference type="Proteomes" id="UP001283361"/>
    </source>
</evidence>
<feature type="region of interest" description="Disordered" evidence="8">
    <location>
        <begin position="364"/>
        <end position="384"/>
    </location>
</feature>